<protein>
    <submittedName>
        <fullName evidence="5">UTP--glucose-1-phosphate uridylyltransferase</fullName>
    </submittedName>
</protein>
<feature type="domain" description="Nucleotidyl transferase" evidence="4">
    <location>
        <begin position="3"/>
        <end position="226"/>
    </location>
</feature>
<dbReference type="InterPro" id="IPR050065">
    <property type="entry name" value="GlmU-like"/>
</dbReference>
<accession>A0A2A2FJK9</accession>
<comment type="caution">
    <text evidence="5">The sequence shown here is derived from an EMBL/GenBank/DDBJ whole genome shotgun (WGS) entry which is preliminary data.</text>
</comment>
<dbReference type="RefSeq" id="WP_095636214.1">
    <property type="nucleotide sequence ID" value="NZ_NSKC01000002.1"/>
</dbReference>
<dbReference type="AlphaFoldDB" id="A0A2A2FJK9"/>
<keyword evidence="6" id="KW-1185">Reference proteome</keyword>
<dbReference type="Gene3D" id="3.90.550.10">
    <property type="entry name" value="Spore Coat Polysaccharide Biosynthesis Protein SpsA, Chain A"/>
    <property type="match status" value="1"/>
</dbReference>
<evidence type="ECO:0000256" key="2">
    <source>
        <dbReference type="ARBA" id="ARBA00022695"/>
    </source>
</evidence>
<evidence type="ECO:0000313" key="6">
    <source>
        <dbReference type="Proteomes" id="UP000218083"/>
    </source>
</evidence>
<dbReference type="SUPFAM" id="SSF53448">
    <property type="entry name" value="Nucleotide-diphospho-sugar transferases"/>
    <property type="match status" value="1"/>
</dbReference>
<proteinExistence type="predicted"/>
<evidence type="ECO:0000313" key="5">
    <source>
        <dbReference type="EMBL" id="PAU84944.1"/>
    </source>
</evidence>
<dbReference type="NCBIfam" id="NF041313">
    <property type="entry name" value="UDPGP_AglF_Halo"/>
    <property type="match status" value="1"/>
</dbReference>
<dbReference type="PANTHER" id="PTHR43584:SF8">
    <property type="entry name" value="N-ACETYLMURAMATE ALPHA-1-PHOSPHATE URIDYLYLTRANSFERASE"/>
    <property type="match status" value="1"/>
</dbReference>
<dbReference type="Proteomes" id="UP000218083">
    <property type="component" value="Unassembled WGS sequence"/>
</dbReference>
<feature type="compositionally biased region" description="Acidic residues" evidence="3">
    <location>
        <begin position="239"/>
        <end position="253"/>
    </location>
</feature>
<dbReference type="PANTHER" id="PTHR43584">
    <property type="entry name" value="NUCLEOTIDYL TRANSFERASE"/>
    <property type="match status" value="1"/>
</dbReference>
<dbReference type="InterPro" id="IPR029044">
    <property type="entry name" value="Nucleotide-diphossugar_trans"/>
</dbReference>
<evidence type="ECO:0000259" key="4">
    <source>
        <dbReference type="Pfam" id="PF00483"/>
    </source>
</evidence>
<dbReference type="InterPro" id="IPR053799">
    <property type="entry name" value="AglF-like"/>
</dbReference>
<dbReference type="CDD" id="cd04181">
    <property type="entry name" value="NTP_transferase"/>
    <property type="match status" value="1"/>
</dbReference>
<dbReference type="InterPro" id="IPR005835">
    <property type="entry name" value="NTP_transferase_dom"/>
</dbReference>
<evidence type="ECO:0000256" key="1">
    <source>
        <dbReference type="ARBA" id="ARBA00022679"/>
    </source>
</evidence>
<evidence type="ECO:0000256" key="3">
    <source>
        <dbReference type="SAM" id="MobiDB-lite"/>
    </source>
</evidence>
<reference evidence="5 6" key="1">
    <citation type="submission" date="2017-08" db="EMBL/GenBank/DDBJ databases">
        <title>The strain WRN001 was isolated from Binhai saline alkaline soil, Tianjin, China.</title>
        <authorList>
            <person name="Liu D."/>
            <person name="Zhang G."/>
        </authorList>
    </citation>
    <scope>NUCLEOTIDE SEQUENCE [LARGE SCALE GENOMIC DNA]</scope>
    <source>
        <strain evidence="5 6">WN019</strain>
    </source>
</reference>
<feature type="region of interest" description="Disordered" evidence="3">
    <location>
        <begin position="239"/>
        <end position="259"/>
    </location>
</feature>
<dbReference type="GO" id="GO:0016779">
    <property type="term" value="F:nucleotidyltransferase activity"/>
    <property type="evidence" value="ECO:0007669"/>
    <property type="project" value="UniProtKB-KW"/>
</dbReference>
<keyword evidence="2 5" id="KW-0548">Nucleotidyltransferase</keyword>
<dbReference type="OrthoDB" id="15372at2157"/>
<name>A0A2A2FJK9_9EURY</name>
<dbReference type="EMBL" id="NSKC01000002">
    <property type="protein sequence ID" value="PAU84944.1"/>
    <property type="molecule type" value="Genomic_DNA"/>
</dbReference>
<gene>
    <name evidence="5" type="ORF">CK500_05405</name>
</gene>
<keyword evidence="1 5" id="KW-0808">Transferase</keyword>
<organism evidence="5 6">
    <name type="scientific">Halorubrum salipaludis</name>
    <dbReference type="NCBI Taxonomy" id="2032630"/>
    <lineage>
        <taxon>Archaea</taxon>
        <taxon>Methanobacteriati</taxon>
        <taxon>Methanobacteriota</taxon>
        <taxon>Stenosarchaea group</taxon>
        <taxon>Halobacteria</taxon>
        <taxon>Halobacteriales</taxon>
        <taxon>Haloferacaceae</taxon>
        <taxon>Halorubrum</taxon>
    </lineage>
</organism>
<sequence length="259" mass="28753">MQAVVLAAGKGTRLRPLTDDKPKVLVEVNGMPLIQDVFNNLIDAGATELVVVVGYKAEQIIDRYGDEYQGVPITYTHQREQLGLAHAILQAEPHIDGDFMLMLGDNVFRGNLSDVVNRQQEDRADAAFLVEEVPYEEASRYGVLDTNEYGEVVEVVEKPDDPPSNLVMTGFYTFTPAIFHACHLVQPSDRGEYELPDAIDLLIQSGRTIDAIRLDGWRIDVGYPEDRDRAEERLDEIADAASDTEDADEEDASEAVVDS</sequence>
<dbReference type="Pfam" id="PF00483">
    <property type="entry name" value="NTP_transferase"/>
    <property type="match status" value="1"/>
</dbReference>